<feature type="region of interest" description="Disordered" evidence="1">
    <location>
        <begin position="113"/>
        <end position="139"/>
    </location>
</feature>
<accession>A0ABR4QS63</accession>
<reference evidence="4 5" key="1">
    <citation type="journal article" date="2022" name="Front. Cell. Infect. Microbiol.">
        <title>The Genomes of Two Strains of Taenia crassiceps the Animal Model for the Study of Human Cysticercosis.</title>
        <authorList>
            <person name="Bobes R.J."/>
            <person name="Estrada K."/>
            <person name="Rios-Valencia D.G."/>
            <person name="Calderon-Gallegos A."/>
            <person name="de la Torre P."/>
            <person name="Carrero J.C."/>
            <person name="Sanchez-Flores A."/>
            <person name="Laclette J.P."/>
        </authorList>
    </citation>
    <scope>NUCLEOTIDE SEQUENCE [LARGE SCALE GENOMIC DNA]</scope>
    <source>
        <strain evidence="4">WFUcys</strain>
    </source>
</reference>
<feature type="chain" id="PRO_5046933307" evidence="3">
    <location>
        <begin position="18"/>
        <end position="409"/>
    </location>
</feature>
<evidence type="ECO:0000256" key="1">
    <source>
        <dbReference type="SAM" id="MobiDB-lite"/>
    </source>
</evidence>
<feature type="compositionally biased region" description="Basic and acidic residues" evidence="1">
    <location>
        <begin position="118"/>
        <end position="139"/>
    </location>
</feature>
<keyword evidence="5" id="KW-1185">Reference proteome</keyword>
<keyword evidence="2" id="KW-0812">Transmembrane</keyword>
<gene>
    <name evidence="4" type="ORF">TcWFU_006890</name>
</gene>
<feature type="transmembrane region" description="Helical" evidence="2">
    <location>
        <begin position="275"/>
        <end position="298"/>
    </location>
</feature>
<evidence type="ECO:0000313" key="4">
    <source>
        <dbReference type="EMBL" id="KAL5112408.1"/>
    </source>
</evidence>
<sequence>MLLLLLAFACVWGSVELGESRELSRPEVQLELNSSSSLSSESSGLTEKSPPKDVGENEAVLNWSNSQSKFRPSDEKRGEFQLNQDDEPKARARMTGIALELERRFYPLYSDNGTHSFSADRKEETGTEVNRPDSHESIETRRMLISSLNPSSKKDNKGQKSVYDMLLIDENGNEDDESQKERELKRLEEIQEQRRIRMEHDSGKHSTRYIGEYVYLLPIEWMLDRGGVPYPPGYYPINLYDLIIDNDPSLNLSLVPQPANLRAALIPLAFTSMDGVSLVLLMVGWFLFLLFTAALIGIRAETHEATKCALNISKNLIYQREIERDPGLPDRLKRQAEEAGITPNAWYYLVLRKKDIGDDVFNRIALSIQHYHSYYSLIKRWEVLKNSDVCDGIVNPAIVPSTLLISLVL</sequence>
<dbReference type="EMBL" id="JAKROA010000001">
    <property type="protein sequence ID" value="KAL5112408.1"/>
    <property type="molecule type" value="Genomic_DNA"/>
</dbReference>
<feature type="region of interest" description="Disordered" evidence="1">
    <location>
        <begin position="32"/>
        <end position="91"/>
    </location>
</feature>
<name>A0ABR4QS63_9CEST</name>
<keyword evidence="2" id="KW-0472">Membrane</keyword>
<evidence type="ECO:0000256" key="3">
    <source>
        <dbReference type="SAM" id="SignalP"/>
    </source>
</evidence>
<organism evidence="4 5">
    <name type="scientific">Taenia crassiceps</name>
    <dbReference type="NCBI Taxonomy" id="6207"/>
    <lineage>
        <taxon>Eukaryota</taxon>
        <taxon>Metazoa</taxon>
        <taxon>Spiralia</taxon>
        <taxon>Lophotrochozoa</taxon>
        <taxon>Platyhelminthes</taxon>
        <taxon>Cestoda</taxon>
        <taxon>Eucestoda</taxon>
        <taxon>Cyclophyllidea</taxon>
        <taxon>Taeniidae</taxon>
        <taxon>Taenia</taxon>
    </lineage>
</organism>
<proteinExistence type="predicted"/>
<comment type="caution">
    <text evidence="4">The sequence shown here is derived from an EMBL/GenBank/DDBJ whole genome shotgun (WGS) entry which is preliminary data.</text>
</comment>
<keyword evidence="2" id="KW-1133">Transmembrane helix</keyword>
<feature type="compositionally biased region" description="Low complexity" evidence="1">
    <location>
        <begin position="32"/>
        <end position="48"/>
    </location>
</feature>
<protein>
    <submittedName>
        <fullName evidence="4">Uncharacterized protein</fullName>
    </submittedName>
</protein>
<evidence type="ECO:0000256" key="2">
    <source>
        <dbReference type="SAM" id="Phobius"/>
    </source>
</evidence>
<dbReference type="Proteomes" id="UP001651158">
    <property type="component" value="Unassembled WGS sequence"/>
</dbReference>
<feature type="signal peptide" evidence="3">
    <location>
        <begin position="1"/>
        <end position="17"/>
    </location>
</feature>
<evidence type="ECO:0000313" key="5">
    <source>
        <dbReference type="Proteomes" id="UP001651158"/>
    </source>
</evidence>
<keyword evidence="3" id="KW-0732">Signal</keyword>